<dbReference type="Gene3D" id="2.30.29.30">
    <property type="entry name" value="Pleckstrin-homology domain (PH domain)/Phosphotyrosine-binding domain (PTB)"/>
    <property type="match status" value="1"/>
</dbReference>
<name>A0A9P7VA75_9ASCO</name>
<dbReference type="AlphaFoldDB" id="A0A9P7VA75"/>
<dbReference type="OrthoDB" id="642193at2759"/>
<feature type="compositionally biased region" description="Low complexity" evidence="7">
    <location>
        <begin position="21"/>
        <end position="32"/>
    </location>
</feature>
<feature type="domain" description="Exocyst component Exo84 C-terminal" evidence="8">
    <location>
        <begin position="490"/>
        <end position="693"/>
    </location>
</feature>
<keyword evidence="10" id="KW-1185">Reference proteome</keyword>
<dbReference type="Gene3D" id="1.20.58.1220">
    <property type="entry name" value="Exo84p, C-terminal helical domain"/>
    <property type="match status" value="1"/>
</dbReference>
<keyword evidence="5" id="KW-0268">Exocytosis</keyword>
<dbReference type="Proteomes" id="UP000790833">
    <property type="component" value="Unassembled WGS sequence"/>
</dbReference>
<dbReference type="InterPro" id="IPR033961">
    <property type="entry name" value="Exo84"/>
</dbReference>
<dbReference type="GO" id="GO:0006887">
    <property type="term" value="P:exocytosis"/>
    <property type="evidence" value="ECO:0007669"/>
    <property type="project" value="UniProtKB-KW"/>
</dbReference>
<dbReference type="GO" id="GO:0006893">
    <property type="term" value="P:Golgi to plasma membrane transport"/>
    <property type="evidence" value="ECO:0007669"/>
    <property type="project" value="TreeGrafter"/>
</dbReference>
<evidence type="ECO:0000313" key="10">
    <source>
        <dbReference type="Proteomes" id="UP000790833"/>
    </source>
</evidence>
<reference evidence="9" key="1">
    <citation type="submission" date="2021-03" db="EMBL/GenBank/DDBJ databases">
        <authorList>
            <person name="Palmer J.M."/>
        </authorList>
    </citation>
    <scope>NUCLEOTIDE SEQUENCE</scope>
    <source>
        <strain evidence="9">ARV_011</strain>
    </source>
</reference>
<accession>A0A9P7VA75</accession>
<dbReference type="InterPro" id="IPR032403">
    <property type="entry name" value="Exo84_C"/>
</dbReference>
<evidence type="ECO:0000256" key="1">
    <source>
        <dbReference type="ARBA" id="ARBA00004398"/>
    </source>
</evidence>
<evidence type="ECO:0000256" key="5">
    <source>
        <dbReference type="ARBA" id="ARBA00022483"/>
    </source>
</evidence>
<evidence type="ECO:0000256" key="7">
    <source>
        <dbReference type="SAM" id="MobiDB-lite"/>
    </source>
</evidence>
<dbReference type="SUPFAM" id="SSF50729">
    <property type="entry name" value="PH domain-like"/>
    <property type="match status" value="1"/>
</dbReference>
<keyword evidence="6" id="KW-0653">Protein transport</keyword>
<sequence length="757" mass="86061">MLAVPSSTAQRRKSKAAWQVSQSNNNNNNKSNPYADNKSVVSFGDDDDEPDYLSVMGGGQSQYGQKAGGGYAPSIVSKKTNRRMSIHMSAMSQARGKGVFDGSNLPPVPNIAIDGALIVSNNDVEHRITRDLANATATEIDDYYRSLIQQRNLVDRQIKLNINQNQKNILELMNDLKVTQEELMHVREIKEELYIVLDEFKQAAERRIELESEDKNLTPPLRHLGLGLGLGQFQSLKLMTNNNSTSSTRKDRSSIVVLKKIWANELNSLFKHVEGASKFVQPIPGRHVLAESGRWFEVNMGTWKLTKPTHIFVLNDLLLIAIKRNNKDGKSRLTAAQCWPLQDVKLIEVQSDKVSNNSSQANGKVYLIQIKSNQSSYIYQTDRIDHYSKIMEAYQKGKDELIQQERINETSQADENEGARLLRKSLRNSGVLESPSREDMAGSPRSGSPSTHVLQDISARVHSRNRSLELNNSSPYADNDKKSIILFELKRIDEKFDEIDVELAHNRYNESVGLIKYIENKLKSLEKDINMLPKDSQIVEEIKLLVDVINLKLTSRHFQVQQSLEFDLEQRVGVLSPQEVYQIIDYFFAFGELQKGIETYLDSMSTYLAQTISRLVISVQGSTKVDVVNYLSNLVIINVCIIKRTIGVYREYFIPLLKRDNDHHRNDSSGLINWCVNEVGKLVVAIKRHLYGTLLVAGPIDPDTGVQNYEVKEKDLFNEFLEIVVQQLNDLKYEGVSVDYKFDDLFNIQEKANNRKY</sequence>
<dbReference type="EMBL" id="JAHMUF010000009">
    <property type="protein sequence ID" value="KAG7193881.1"/>
    <property type="molecule type" value="Genomic_DNA"/>
</dbReference>
<comment type="similarity">
    <text evidence="2">Belongs to the EXO84 family.</text>
</comment>
<evidence type="ECO:0000256" key="2">
    <source>
        <dbReference type="ARBA" id="ARBA00007210"/>
    </source>
</evidence>
<feature type="region of interest" description="Disordered" evidence="7">
    <location>
        <begin position="1"/>
        <end position="70"/>
    </location>
</feature>
<dbReference type="SUPFAM" id="SSF74788">
    <property type="entry name" value="Cullin repeat-like"/>
    <property type="match status" value="1"/>
</dbReference>
<dbReference type="RefSeq" id="XP_043049428.1">
    <property type="nucleotide sequence ID" value="XM_043195723.1"/>
</dbReference>
<dbReference type="InterPro" id="IPR042560">
    <property type="entry name" value="Exo84_C_2"/>
</dbReference>
<dbReference type="GO" id="GO:0030133">
    <property type="term" value="C:transport vesicle"/>
    <property type="evidence" value="ECO:0007669"/>
    <property type="project" value="UniProtKB-SubCell"/>
</dbReference>
<evidence type="ECO:0000313" key="9">
    <source>
        <dbReference type="EMBL" id="KAG7193881.1"/>
    </source>
</evidence>
<dbReference type="Pfam" id="PF25345">
    <property type="entry name" value="PH_EXO84"/>
    <property type="match status" value="1"/>
</dbReference>
<evidence type="ECO:0000256" key="3">
    <source>
        <dbReference type="ARBA" id="ARBA00021269"/>
    </source>
</evidence>
<organism evidence="9 10">
    <name type="scientific">Scheffersomyces spartinae</name>
    <dbReference type="NCBI Taxonomy" id="45513"/>
    <lineage>
        <taxon>Eukaryota</taxon>
        <taxon>Fungi</taxon>
        <taxon>Dikarya</taxon>
        <taxon>Ascomycota</taxon>
        <taxon>Saccharomycotina</taxon>
        <taxon>Pichiomycetes</taxon>
        <taxon>Debaryomycetaceae</taxon>
        <taxon>Scheffersomyces</taxon>
    </lineage>
</organism>
<comment type="caution">
    <text evidence="9">The sequence shown here is derived from an EMBL/GenBank/DDBJ whole genome shotgun (WGS) entry which is preliminary data.</text>
</comment>
<dbReference type="GO" id="GO:0000145">
    <property type="term" value="C:exocyst"/>
    <property type="evidence" value="ECO:0007669"/>
    <property type="project" value="InterPro"/>
</dbReference>
<dbReference type="InterPro" id="IPR011993">
    <property type="entry name" value="PH-like_dom_sf"/>
</dbReference>
<dbReference type="PANTHER" id="PTHR21426:SF12">
    <property type="entry name" value="EXOCYST COMPLEX COMPONENT 8"/>
    <property type="match status" value="1"/>
</dbReference>
<evidence type="ECO:0000259" key="8">
    <source>
        <dbReference type="Pfam" id="PF16528"/>
    </source>
</evidence>
<dbReference type="InterPro" id="IPR042561">
    <property type="entry name" value="Exo84_C_1"/>
</dbReference>
<dbReference type="GO" id="GO:0015031">
    <property type="term" value="P:protein transport"/>
    <property type="evidence" value="ECO:0007669"/>
    <property type="project" value="UniProtKB-KW"/>
</dbReference>
<evidence type="ECO:0000256" key="6">
    <source>
        <dbReference type="ARBA" id="ARBA00022927"/>
    </source>
</evidence>
<dbReference type="InterPro" id="IPR016159">
    <property type="entry name" value="Cullin_repeat-like_dom_sf"/>
</dbReference>
<evidence type="ECO:0000256" key="4">
    <source>
        <dbReference type="ARBA" id="ARBA00022448"/>
    </source>
</evidence>
<dbReference type="Gene3D" id="1.20.58.1210">
    <property type="entry name" value="Exo84p, N-terminal helical domain"/>
    <property type="match status" value="1"/>
</dbReference>
<feature type="region of interest" description="Disordered" evidence="7">
    <location>
        <begin position="426"/>
        <end position="455"/>
    </location>
</feature>
<feature type="compositionally biased region" description="Gly residues" evidence="7">
    <location>
        <begin position="56"/>
        <end position="70"/>
    </location>
</feature>
<gene>
    <name evidence="9" type="primary">EXO84</name>
    <name evidence="9" type="ORF">KQ657_005079</name>
</gene>
<protein>
    <recommendedName>
        <fullName evidence="3">Exocyst complex component EXO84</fullName>
    </recommendedName>
</protein>
<proteinExistence type="inferred from homology"/>
<dbReference type="GeneID" id="66118453"/>
<keyword evidence="4" id="KW-0813">Transport</keyword>
<comment type="subcellular location">
    <subcellularLocation>
        <location evidence="1">Cytoplasmic vesicle</location>
        <location evidence="1">Secretory vesicle</location>
    </subcellularLocation>
</comment>
<dbReference type="Pfam" id="PF16528">
    <property type="entry name" value="Exo84_C"/>
    <property type="match status" value="1"/>
</dbReference>
<dbReference type="PANTHER" id="PTHR21426">
    <property type="entry name" value="EXOCYST COMPLEX COMPONENT 8"/>
    <property type="match status" value="1"/>
</dbReference>